<keyword evidence="3" id="KW-0812">Transmembrane</keyword>
<sequence>MAADHGRASSKIRTTSGTGGNMDGNGKDARQTGFAAQPLHRLRLAIAPVLLVFAIPLLLHVWDAWHDARRTQQANANYATFMAEVRRAEGIADPLQRCLHYPNIPGTHWHDDSTQAYCRLLNPPSLSQAQIASLLSQGKAGEVDTAFQGYLDAQLRDSSQPGAFEGAFYAAGFRDSDAGTRKLIDQWKQQAPTSAFALVASGMQYLDAAQQARGEGWVSELTNTQVRDMNTQLVLARNDLDRAVSLLPTATAAYREMIYLAALSGDDVYMYQAAEAGLKVDPANFHIRKQMMNQSQPKWGGMFGGVRKQRQEAEDHVARNPLLRMVTSMPAVYAAQCDCGYTKFESLKKVLRAADDNVDGNNLFDLAQVAYHLAPRPAIELYSESLRFNPTDADILRWRAELMMKLGDANGAVQSVLQMAQRFPDNNEIAVALGNIYGKTGHVQEAEHTYEAILQRDPDDEKAMAWLGDLYNHAGHQPEKAKVLADTLIRRYPDIPDGYIVRACYLMDHDLPGRYETMHYFIDHFGDRSEFQAQVAEMRAYLVTHPEKIGQK</sequence>
<dbReference type="EMBL" id="RYYV01000013">
    <property type="protein sequence ID" value="RUL72993.1"/>
    <property type="molecule type" value="Genomic_DNA"/>
</dbReference>
<organism evidence="4 5">
    <name type="scientific">Dyella choica</name>
    <dbReference type="NCBI Taxonomy" id="1927959"/>
    <lineage>
        <taxon>Bacteria</taxon>
        <taxon>Pseudomonadati</taxon>
        <taxon>Pseudomonadota</taxon>
        <taxon>Gammaproteobacteria</taxon>
        <taxon>Lysobacterales</taxon>
        <taxon>Rhodanobacteraceae</taxon>
        <taxon>Dyella</taxon>
    </lineage>
</organism>
<reference evidence="4 5" key="1">
    <citation type="submission" date="2018-12" db="EMBL/GenBank/DDBJ databases">
        <title>Dyella dinghuensis sp. nov. DHOA06 and Dyella choica sp. nov. 4M-K27, isolated from forest soil.</title>
        <authorList>
            <person name="Qiu L.-H."/>
            <person name="Gao Z.-H."/>
        </authorList>
    </citation>
    <scope>NUCLEOTIDE SEQUENCE [LARGE SCALE GENOMIC DNA]</scope>
    <source>
        <strain evidence="4 5">4M-K27</strain>
    </source>
</reference>
<keyword evidence="1" id="KW-0802">TPR repeat</keyword>
<dbReference type="RefSeq" id="WP_126685916.1">
    <property type="nucleotide sequence ID" value="NZ_RYYV01000013.1"/>
</dbReference>
<evidence type="ECO:0000313" key="4">
    <source>
        <dbReference type="EMBL" id="RUL72993.1"/>
    </source>
</evidence>
<proteinExistence type="predicted"/>
<dbReference type="AlphaFoldDB" id="A0A3S0WUD6"/>
<dbReference type="InterPro" id="IPR011990">
    <property type="entry name" value="TPR-like_helical_dom_sf"/>
</dbReference>
<evidence type="ECO:0000256" key="1">
    <source>
        <dbReference type="PROSITE-ProRule" id="PRU00339"/>
    </source>
</evidence>
<keyword evidence="3" id="KW-0472">Membrane</keyword>
<accession>A0A3S0WUD6</accession>
<feature type="transmembrane region" description="Helical" evidence="3">
    <location>
        <begin position="44"/>
        <end position="62"/>
    </location>
</feature>
<keyword evidence="5" id="KW-1185">Reference proteome</keyword>
<keyword evidence="3" id="KW-1133">Transmembrane helix</keyword>
<dbReference type="OrthoDB" id="6020252at2"/>
<name>A0A3S0WUD6_9GAMM</name>
<comment type="caution">
    <text evidence="4">The sequence shown here is derived from an EMBL/GenBank/DDBJ whole genome shotgun (WGS) entry which is preliminary data.</text>
</comment>
<evidence type="ECO:0000313" key="5">
    <source>
        <dbReference type="Proteomes" id="UP000274358"/>
    </source>
</evidence>
<dbReference type="InterPro" id="IPR019734">
    <property type="entry name" value="TPR_rpt"/>
</dbReference>
<feature type="region of interest" description="Disordered" evidence="2">
    <location>
        <begin position="1"/>
        <end position="29"/>
    </location>
</feature>
<dbReference type="Proteomes" id="UP000274358">
    <property type="component" value="Unassembled WGS sequence"/>
</dbReference>
<dbReference type="SUPFAM" id="SSF48452">
    <property type="entry name" value="TPR-like"/>
    <property type="match status" value="1"/>
</dbReference>
<dbReference type="Gene3D" id="1.25.40.10">
    <property type="entry name" value="Tetratricopeptide repeat domain"/>
    <property type="match status" value="1"/>
</dbReference>
<protein>
    <submittedName>
        <fullName evidence="4">Tetratricopeptide repeat protein</fullName>
    </submittedName>
</protein>
<evidence type="ECO:0000256" key="2">
    <source>
        <dbReference type="SAM" id="MobiDB-lite"/>
    </source>
</evidence>
<dbReference type="PROSITE" id="PS50005">
    <property type="entry name" value="TPR"/>
    <property type="match status" value="1"/>
</dbReference>
<feature type="repeat" description="TPR" evidence="1">
    <location>
        <begin position="427"/>
        <end position="460"/>
    </location>
</feature>
<dbReference type="Pfam" id="PF13432">
    <property type="entry name" value="TPR_16"/>
    <property type="match status" value="1"/>
</dbReference>
<gene>
    <name evidence="4" type="ORF">EKH80_16695</name>
</gene>
<evidence type="ECO:0000256" key="3">
    <source>
        <dbReference type="SAM" id="Phobius"/>
    </source>
</evidence>